<evidence type="ECO:0000256" key="8">
    <source>
        <dbReference type="ARBA" id="ARBA00025246"/>
    </source>
</evidence>
<protein>
    <recommendedName>
        <fullName evidence="9 10">Multifunctional fusion protein</fullName>
    </recommendedName>
    <domain>
        <recommendedName>
            <fullName evidence="10">ATP phosphoribosyltransferase</fullName>
            <shortName evidence="10">ATP-PRT</shortName>
            <shortName evidence="10">ATP-PRTase</shortName>
            <ecNumber evidence="10">2.4.2.17</ecNumber>
        </recommendedName>
    </domain>
    <domain>
        <recommendedName>
            <fullName evidence="9">ATP phosphoribosyltransferase regulatory subunit</fullName>
        </recommendedName>
    </domain>
</protein>
<evidence type="ECO:0000256" key="7">
    <source>
        <dbReference type="ARBA" id="ARBA00024861"/>
    </source>
</evidence>
<comment type="subunit">
    <text evidence="4 10">Heteromultimer composed of HisG and HisZ subunits.</text>
</comment>
<name>C7N6L4_SLAHD</name>
<dbReference type="InterPro" id="IPR045864">
    <property type="entry name" value="aa-tRNA-synth_II/BPL/LPL"/>
</dbReference>
<comment type="pathway">
    <text evidence="2 10">Amino-acid biosynthesis; L-histidine biosynthesis; L-histidine from 5-phospho-alpha-D-ribose 1-diphosphate: step 1/9.</text>
</comment>
<dbReference type="EMBL" id="CP001684">
    <property type="protein sequence ID" value="ACV22549.1"/>
    <property type="molecule type" value="Genomic_DNA"/>
</dbReference>
<dbReference type="CDD" id="cd00773">
    <property type="entry name" value="HisRS-like_core"/>
    <property type="match status" value="1"/>
</dbReference>
<keyword evidence="6 10" id="KW-0328">Glycosyltransferase</keyword>
<dbReference type="Gene3D" id="3.30.930.10">
    <property type="entry name" value="Bira Bifunctional Protein, Domain 2"/>
    <property type="match status" value="1"/>
</dbReference>
<dbReference type="HOGENOM" id="CLU_034453_0_0_11"/>
<evidence type="ECO:0000256" key="2">
    <source>
        <dbReference type="ARBA" id="ARBA00004667"/>
    </source>
</evidence>
<dbReference type="RefSeq" id="WP_012798651.1">
    <property type="nucleotide sequence ID" value="NC_013165.1"/>
</dbReference>
<dbReference type="eggNOG" id="COG3705">
    <property type="taxonomic scope" value="Bacteria"/>
</dbReference>
<evidence type="ECO:0000313" key="12">
    <source>
        <dbReference type="EMBL" id="ACV22549.1"/>
    </source>
</evidence>
<dbReference type="eggNOG" id="COG0040">
    <property type="taxonomic scope" value="Bacteria"/>
</dbReference>
<gene>
    <name evidence="10" type="primary">hisG</name>
    <name evidence="9" type="synonym">hisZ</name>
    <name evidence="12" type="ordered locus">Shel_15290</name>
</gene>
<keyword evidence="10" id="KW-0368">Histidine biosynthesis</keyword>
<proteinExistence type="inferred from homology"/>
<keyword evidence="5 10" id="KW-0963">Cytoplasm</keyword>
<dbReference type="Proteomes" id="UP000002026">
    <property type="component" value="Chromosome"/>
</dbReference>
<keyword evidence="10 12" id="KW-0808">Transferase</keyword>
<dbReference type="SUPFAM" id="SSF53850">
    <property type="entry name" value="Periplasmic binding protein-like II"/>
    <property type="match status" value="1"/>
</dbReference>
<evidence type="ECO:0000256" key="1">
    <source>
        <dbReference type="ARBA" id="ARBA00004496"/>
    </source>
</evidence>
<dbReference type="GO" id="GO:0006427">
    <property type="term" value="P:histidyl-tRNA aminoacylation"/>
    <property type="evidence" value="ECO:0007669"/>
    <property type="project" value="TreeGrafter"/>
</dbReference>
<dbReference type="InterPro" id="IPR041715">
    <property type="entry name" value="HisRS-like_core"/>
</dbReference>
<keyword evidence="10" id="KW-0028">Amino-acid biosynthesis</keyword>
<sequence length="538" mass="58075">MIPVTPRGFRDILPEEALKREEITDKVKACFSAHGYLPVETPLLEDRHSMERATAVEDTPFQMFDDGGRLLILRSDLTLPIARLVATRMHADESPVRLRYAAPIVRDTTVFMGKSRQVTQLGIELIGQSGKKADVEVLSLLAESLNAAGLAGWRIVCGDVKLARAALDAAGIYGEDRTEVLRFIHRSDLVGLDVFLETLGISENARRAVSQLMRVSGDAAALDEATAILESIGADTTGIEELQVGFDAARELGFSDALSMDLSVLNSFDYYTGLVFEAHAPGLSAPLASGGRYDGVLAQWGVDAPAAGFSISLDGLEEAIGACVEDRPLRIAVPKGSLFEESVNVLESVGFDVSELRNPGRHLIIRTDDVEYIIVRASDAPAFVATGGADCGICGRDSLIEANLDVVQLVDLGYGTCRFVVAEPAEAKGAADAAYARRGTVRVATKYPRITQRYYDRIGKQVDIITLHGNIELGPVVGLSDRIVDITATGTTLRENNLVIVDDVMECSARFFANPVRVRCDARIRELARKLAALEGAE</sequence>
<dbReference type="Pfam" id="PF13393">
    <property type="entry name" value="tRNA-synt_His"/>
    <property type="match status" value="1"/>
</dbReference>
<dbReference type="InterPro" id="IPR013820">
    <property type="entry name" value="ATP_PRibTrfase_cat"/>
</dbReference>
<comment type="catalytic activity">
    <reaction evidence="10">
        <text>1-(5-phospho-beta-D-ribosyl)-ATP + diphosphate = 5-phospho-alpha-D-ribose 1-diphosphate + ATP</text>
        <dbReference type="Rhea" id="RHEA:18473"/>
        <dbReference type="ChEBI" id="CHEBI:30616"/>
        <dbReference type="ChEBI" id="CHEBI:33019"/>
        <dbReference type="ChEBI" id="CHEBI:58017"/>
        <dbReference type="ChEBI" id="CHEBI:73183"/>
        <dbReference type="EC" id="2.4.2.17"/>
    </reaction>
</comment>
<evidence type="ECO:0000256" key="10">
    <source>
        <dbReference type="HAMAP-Rule" id="MF_01018"/>
    </source>
</evidence>
<dbReference type="UniPathway" id="UPA00031">
    <property type="reaction ID" value="UER00006"/>
</dbReference>
<comment type="miscellaneous">
    <text evidence="9">This function is generally fulfilled by the C-terminal part of HisG, which is missing in some bacteria such as this one.</text>
</comment>
<dbReference type="InterPro" id="IPR004516">
    <property type="entry name" value="HisRS/HisZ"/>
</dbReference>
<dbReference type="STRING" id="471855.Shel_15290"/>
<dbReference type="InterPro" id="IPR024893">
    <property type="entry name" value="ATP_PRibTrfase_HisG_short"/>
</dbReference>
<dbReference type="GO" id="GO:0000105">
    <property type="term" value="P:L-histidine biosynthetic process"/>
    <property type="evidence" value="ECO:0007669"/>
    <property type="project" value="UniProtKB-UniRule"/>
</dbReference>
<comment type="similarity">
    <text evidence="10">Belongs to the ATP phosphoribosyltransferase family. Short subfamily.</text>
</comment>
<dbReference type="HAMAP" id="MF_01018">
    <property type="entry name" value="HisG_Short"/>
    <property type="match status" value="1"/>
</dbReference>
<keyword evidence="10" id="KW-0067">ATP-binding</keyword>
<dbReference type="KEGG" id="shi:Shel_15290"/>
<dbReference type="PANTHER" id="PTHR43707:SF1">
    <property type="entry name" value="HISTIDINE--TRNA LIGASE, MITOCHONDRIAL-RELATED"/>
    <property type="match status" value="1"/>
</dbReference>
<evidence type="ECO:0000256" key="3">
    <source>
        <dbReference type="ARBA" id="ARBA00005539"/>
    </source>
</evidence>
<dbReference type="NCBIfam" id="TIGR00070">
    <property type="entry name" value="hisG"/>
    <property type="match status" value="1"/>
</dbReference>
<evidence type="ECO:0000313" key="13">
    <source>
        <dbReference type="Proteomes" id="UP000002026"/>
    </source>
</evidence>
<dbReference type="GO" id="GO:0005737">
    <property type="term" value="C:cytoplasm"/>
    <property type="evidence" value="ECO:0007669"/>
    <property type="project" value="UniProtKB-SubCell"/>
</dbReference>
<evidence type="ECO:0000256" key="4">
    <source>
        <dbReference type="ARBA" id="ARBA00011496"/>
    </source>
</evidence>
<keyword evidence="13" id="KW-1185">Reference proteome</keyword>
<dbReference type="AlphaFoldDB" id="C7N6L4"/>
<reference evidence="12 13" key="1">
    <citation type="journal article" date="2009" name="Stand. Genomic Sci.">
        <title>Complete genome sequence of Slackia heliotrinireducens type strain (RHS 1).</title>
        <authorList>
            <person name="Pukall R."/>
            <person name="Lapidus A."/>
            <person name="Nolan M."/>
            <person name="Copeland A."/>
            <person name="Glavina Del Rio T."/>
            <person name="Lucas S."/>
            <person name="Chen F."/>
            <person name="Tice H."/>
            <person name="Cheng J.F."/>
            <person name="Chertkov O."/>
            <person name="Bruce D."/>
            <person name="Goodwin L."/>
            <person name="Kuske C."/>
            <person name="Brettin T."/>
            <person name="Detter J.C."/>
            <person name="Han C."/>
            <person name="Pitluck S."/>
            <person name="Pati A."/>
            <person name="Mavrommatis K."/>
            <person name="Ivanova N."/>
            <person name="Ovchinnikova G."/>
            <person name="Chen A."/>
            <person name="Palaniappan K."/>
            <person name="Schneider S."/>
            <person name="Rohde M."/>
            <person name="Chain P."/>
            <person name="D'haeseleer P."/>
            <person name="Goker M."/>
            <person name="Bristow J."/>
            <person name="Eisen J.A."/>
            <person name="Markowitz V."/>
            <person name="Kyrpides N.C."/>
            <person name="Klenk H.P."/>
            <person name="Hugenholtz P."/>
        </authorList>
    </citation>
    <scope>NUCLEOTIDE SEQUENCE [LARGE SCALE GENOMIC DNA]</scope>
    <source>
        <strain evidence="13">ATCC 29202 / DSM 20476 / NCTC 11029 / RHS 1</strain>
    </source>
</reference>
<dbReference type="GO" id="GO:0003879">
    <property type="term" value="F:ATP phosphoribosyltransferase activity"/>
    <property type="evidence" value="ECO:0007669"/>
    <property type="project" value="UniProtKB-UniRule"/>
</dbReference>
<organism evidence="12 13">
    <name type="scientific">Slackia heliotrinireducens (strain ATCC 29202 / DSM 20476 / NCTC 11029 / RHS 1)</name>
    <name type="common">Peptococcus heliotrinreducens</name>
    <dbReference type="NCBI Taxonomy" id="471855"/>
    <lineage>
        <taxon>Bacteria</taxon>
        <taxon>Bacillati</taxon>
        <taxon>Actinomycetota</taxon>
        <taxon>Coriobacteriia</taxon>
        <taxon>Eggerthellales</taxon>
        <taxon>Eggerthellaceae</taxon>
        <taxon>Slackia</taxon>
    </lineage>
</organism>
<accession>C7N6L4</accession>
<evidence type="ECO:0000256" key="5">
    <source>
        <dbReference type="ARBA" id="ARBA00022490"/>
    </source>
</evidence>
<keyword evidence="10" id="KW-0547">Nucleotide-binding</keyword>
<dbReference type="Pfam" id="PF01634">
    <property type="entry name" value="HisG"/>
    <property type="match status" value="1"/>
</dbReference>
<feature type="domain" description="Aminoacyl-transfer RNA synthetases class-II family profile" evidence="11">
    <location>
        <begin position="31"/>
        <end position="334"/>
    </location>
</feature>
<dbReference type="EC" id="2.4.2.17" evidence="10"/>
<dbReference type="HAMAP" id="MF_00125">
    <property type="entry name" value="HisZ"/>
    <property type="match status" value="1"/>
</dbReference>
<comment type="domain">
    <text evidence="10">Lacks the C-terminal regulatory region which is replaced by HisZ.</text>
</comment>
<dbReference type="InterPro" id="IPR018198">
    <property type="entry name" value="ATP_PRibTrfase_CS"/>
</dbReference>
<dbReference type="PANTHER" id="PTHR43707">
    <property type="entry name" value="HISTIDYL-TRNA SYNTHETASE"/>
    <property type="match status" value="1"/>
</dbReference>
<dbReference type="InterPro" id="IPR006195">
    <property type="entry name" value="aa-tRNA-synth_II"/>
</dbReference>
<dbReference type="GO" id="GO:0004821">
    <property type="term" value="F:histidine-tRNA ligase activity"/>
    <property type="evidence" value="ECO:0007669"/>
    <property type="project" value="TreeGrafter"/>
</dbReference>
<dbReference type="CDD" id="cd13595">
    <property type="entry name" value="PBP2_HisGs"/>
    <property type="match status" value="1"/>
</dbReference>
<dbReference type="GO" id="GO:0005524">
    <property type="term" value="F:ATP binding"/>
    <property type="evidence" value="ECO:0007669"/>
    <property type="project" value="UniProtKB-KW"/>
</dbReference>
<dbReference type="PROSITE" id="PS50862">
    <property type="entry name" value="AA_TRNA_LIGASE_II"/>
    <property type="match status" value="1"/>
</dbReference>
<comment type="function">
    <text evidence="7 10">Catalyzes the condensation of ATP and 5-phosphoribose 1-diphosphate to form N'-(5'-phosphoribosyl)-ATP (PR-ATP). Has a crucial role in the pathway because the rate of histidine biosynthesis seems to be controlled primarily by regulation of HisG enzymatic activity.</text>
</comment>
<dbReference type="SUPFAM" id="SSF55681">
    <property type="entry name" value="Class II aaRS and biotin synthetases"/>
    <property type="match status" value="1"/>
</dbReference>
<evidence type="ECO:0000256" key="9">
    <source>
        <dbReference type="HAMAP-Rule" id="MF_00125"/>
    </source>
</evidence>
<dbReference type="PROSITE" id="PS01316">
    <property type="entry name" value="ATP_P_PHORIBOSYLTR"/>
    <property type="match status" value="1"/>
</dbReference>
<comment type="function">
    <text evidence="8 9">Required for the first step of histidine biosynthesis. May allow the feedback regulation of ATP phosphoribosyltransferase activity by histidine.</text>
</comment>
<comment type="similarity">
    <text evidence="3 9">Belongs to the class-II aminoacyl-tRNA synthetase family. HisZ subfamily.</text>
</comment>
<dbReference type="Gene3D" id="3.40.190.10">
    <property type="entry name" value="Periplasmic binding protein-like II"/>
    <property type="match status" value="2"/>
</dbReference>
<evidence type="ECO:0000259" key="11">
    <source>
        <dbReference type="PROSITE" id="PS50862"/>
    </source>
</evidence>
<dbReference type="InterPro" id="IPR004517">
    <property type="entry name" value="HisZ"/>
</dbReference>
<comment type="subcellular location">
    <subcellularLocation>
        <location evidence="1 10">Cytoplasm</location>
    </subcellularLocation>
</comment>
<evidence type="ECO:0000256" key="6">
    <source>
        <dbReference type="ARBA" id="ARBA00022676"/>
    </source>
</evidence>